<comment type="caution">
    <text evidence="2">The sequence shown here is derived from an EMBL/GenBank/DDBJ whole genome shotgun (WGS) entry which is preliminary data.</text>
</comment>
<dbReference type="Pfam" id="PF07714">
    <property type="entry name" value="PK_Tyr_Ser-Thr"/>
    <property type="match status" value="1"/>
</dbReference>
<organism evidence="2 3">
    <name type="scientific">Solanum tuberosum</name>
    <name type="common">Potato</name>
    <dbReference type="NCBI Taxonomy" id="4113"/>
    <lineage>
        <taxon>Eukaryota</taxon>
        <taxon>Viridiplantae</taxon>
        <taxon>Streptophyta</taxon>
        <taxon>Embryophyta</taxon>
        <taxon>Tracheophyta</taxon>
        <taxon>Spermatophyta</taxon>
        <taxon>Magnoliopsida</taxon>
        <taxon>eudicotyledons</taxon>
        <taxon>Gunneridae</taxon>
        <taxon>Pentapetalae</taxon>
        <taxon>asterids</taxon>
        <taxon>lamiids</taxon>
        <taxon>Solanales</taxon>
        <taxon>Solanaceae</taxon>
        <taxon>Solanoideae</taxon>
        <taxon>Solaneae</taxon>
        <taxon>Solanum</taxon>
    </lineage>
</organism>
<evidence type="ECO:0000313" key="3">
    <source>
        <dbReference type="Proteomes" id="UP000826656"/>
    </source>
</evidence>
<keyword evidence="3" id="KW-1185">Reference proteome</keyword>
<protein>
    <recommendedName>
        <fullName evidence="1">Serine-threonine/tyrosine-protein kinase catalytic domain-containing protein</fullName>
    </recommendedName>
</protein>
<dbReference type="InterPro" id="IPR011009">
    <property type="entry name" value="Kinase-like_dom_sf"/>
</dbReference>
<dbReference type="SUPFAM" id="SSF56112">
    <property type="entry name" value="Protein kinase-like (PK-like)"/>
    <property type="match status" value="1"/>
</dbReference>
<dbReference type="EMBL" id="JAIVGD010000028">
    <property type="protein sequence ID" value="KAH0738362.1"/>
    <property type="molecule type" value="Genomic_DNA"/>
</dbReference>
<name>A0ABQ7TW68_SOLTU</name>
<evidence type="ECO:0000259" key="1">
    <source>
        <dbReference type="Pfam" id="PF07714"/>
    </source>
</evidence>
<evidence type="ECO:0000313" key="2">
    <source>
        <dbReference type="EMBL" id="KAH0738362.1"/>
    </source>
</evidence>
<dbReference type="Proteomes" id="UP000826656">
    <property type="component" value="Unassembled WGS sequence"/>
</dbReference>
<dbReference type="InterPro" id="IPR046959">
    <property type="entry name" value="PRK1-6/SRF4-like"/>
</dbReference>
<sequence length="138" mass="15030">MNNAHAIQALIAFKSPEAVRNNQVTPKCDVYCLGIVILEIITGKFPSQYLNTGKEGIDISQWVKSAIAEGREAELLGRGGMLYIRWDLTLDANIHTTARLGKVQLVGAQSPTMAEMAETSANGMASKVVTILHKDYVQ</sequence>
<feature type="domain" description="Serine-threonine/tyrosine-protein kinase catalytic" evidence="1">
    <location>
        <begin position="10"/>
        <end position="50"/>
    </location>
</feature>
<dbReference type="Gene3D" id="1.10.510.10">
    <property type="entry name" value="Transferase(Phosphotransferase) domain 1"/>
    <property type="match status" value="1"/>
</dbReference>
<gene>
    <name evidence="2" type="ORF">KY290_037067</name>
</gene>
<dbReference type="PANTHER" id="PTHR48007">
    <property type="entry name" value="LEUCINE-RICH REPEAT RECEPTOR-LIKE PROTEIN KINASE PXC1"/>
    <property type="match status" value="1"/>
</dbReference>
<accession>A0ABQ7TW68</accession>
<dbReference type="PANTHER" id="PTHR48007:SF38">
    <property type="entry name" value="LEUCINE-RICH REPEAT PROTEIN KINASE FAMILY PROTEIN"/>
    <property type="match status" value="1"/>
</dbReference>
<dbReference type="InterPro" id="IPR001245">
    <property type="entry name" value="Ser-Thr/Tyr_kinase_cat_dom"/>
</dbReference>
<proteinExistence type="predicted"/>
<reference evidence="2 3" key="1">
    <citation type="journal article" date="2021" name="bioRxiv">
        <title>Chromosome-scale and haplotype-resolved genome assembly of a tetraploid potato cultivar.</title>
        <authorList>
            <person name="Sun H."/>
            <person name="Jiao W.-B."/>
            <person name="Krause K."/>
            <person name="Campoy J.A."/>
            <person name="Goel M."/>
            <person name="Folz-Donahue K."/>
            <person name="Kukat C."/>
            <person name="Huettel B."/>
            <person name="Schneeberger K."/>
        </authorList>
    </citation>
    <scope>NUCLEOTIDE SEQUENCE [LARGE SCALE GENOMIC DNA]</scope>
    <source>
        <strain evidence="2">SolTubOtavaFocal</strain>
        <tissue evidence="2">Leaves</tissue>
    </source>
</reference>